<feature type="region of interest" description="Disordered" evidence="1">
    <location>
        <begin position="1"/>
        <end position="77"/>
    </location>
</feature>
<evidence type="ECO:0000313" key="3">
    <source>
        <dbReference type="Proteomes" id="UP001066276"/>
    </source>
</evidence>
<evidence type="ECO:0000313" key="2">
    <source>
        <dbReference type="EMBL" id="KAJ1149734.1"/>
    </source>
</evidence>
<keyword evidence="3" id="KW-1185">Reference proteome</keyword>
<name>A0AAV7REU2_PLEWA</name>
<sequence length="121" mass="12284">MGCLVGAPHSESYRLLGQRSGGSRNQTPLGAPRLKNLRGPGGCGANVAGVGRRQTGGGDGGKGGRSEPLEVGPNSAEVKVQRLRESDVAVKTAGLLEVGPSGCGNREGPRQCIAALPRLDD</sequence>
<gene>
    <name evidence="2" type="ORF">NDU88_002539</name>
</gene>
<comment type="caution">
    <text evidence="2">The sequence shown here is derived from an EMBL/GenBank/DDBJ whole genome shotgun (WGS) entry which is preliminary data.</text>
</comment>
<proteinExistence type="predicted"/>
<dbReference type="AlphaFoldDB" id="A0AAV7REU2"/>
<organism evidence="2 3">
    <name type="scientific">Pleurodeles waltl</name>
    <name type="common">Iberian ribbed newt</name>
    <dbReference type="NCBI Taxonomy" id="8319"/>
    <lineage>
        <taxon>Eukaryota</taxon>
        <taxon>Metazoa</taxon>
        <taxon>Chordata</taxon>
        <taxon>Craniata</taxon>
        <taxon>Vertebrata</taxon>
        <taxon>Euteleostomi</taxon>
        <taxon>Amphibia</taxon>
        <taxon>Batrachia</taxon>
        <taxon>Caudata</taxon>
        <taxon>Salamandroidea</taxon>
        <taxon>Salamandridae</taxon>
        <taxon>Pleurodelinae</taxon>
        <taxon>Pleurodeles</taxon>
    </lineage>
</organism>
<dbReference type="Proteomes" id="UP001066276">
    <property type="component" value="Chromosome 5"/>
</dbReference>
<accession>A0AAV7REU2</accession>
<reference evidence="2" key="1">
    <citation type="journal article" date="2022" name="bioRxiv">
        <title>Sequencing and chromosome-scale assembly of the giantPleurodeles waltlgenome.</title>
        <authorList>
            <person name="Brown T."/>
            <person name="Elewa A."/>
            <person name="Iarovenko S."/>
            <person name="Subramanian E."/>
            <person name="Araus A.J."/>
            <person name="Petzold A."/>
            <person name="Susuki M."/>
            <person name="Suzuki K.-i.T."/>
            <person name="Hayashi T."/>
            <person name="Toyoda A."/>
            <person name="Oliveira C."/>
            <person name="Osipova E."/>
            <person name="Leigh N.D."/>
            <person name="Simon A."/>
            <person name="Yun M.H."/>
        </authorList>
    </citation>
    <scope>NUCLEOTIDE SEQUENCE</scope>
    <source>
        <strain evidence="2">20211129_DDA</strain>
        <tissue evidence="2">Liver</tissue>
    </source>
</reference>
<evidence type="ECO:0000256" key="1">
    <source>
        <dbReference type="SAM" id="MobiDB-lite"/>
    </source>
</evidence>
<protein>
    <submittedName>
        <fullName evidence="2">Uncharacterized protein</fullName>
    </submittedName>
</protein>
<dbReference type="EMBL" id="JANPWB010000009">
    <property type="protein sequence ID" value="KAJ1149734.1"/>
    <property type="molecule type" value="Genomic_DNA"/>
</dbReference>